<protein>
    <recommendedName>
        <fullName evidence="3">ABM domain-containing protein</fullName>
    </recommendedName>
</protein>
<proteinExistence type="predicted"/>
<gene>
    <name evidence="1" type="ORF">HHU08_15315</name>
</gene>
<sequence>MYVKVYEYHIMPDKLEEYFRIQEKVSHIYRKYIDLKTTYLQSNDDPTKWLEITTYKSEQDYQINIDLINEQAEIQILFNEFQALLIPENSHIKEEAFTKVAVIK</sequence>
<name>A0A7Y0K9I8_9BACI</name>
<dbReference type="SUPFAM" id="SSF54909">
    <property type="entry name" value="Dimeric alpha+beta barrel"/>
    <property type="match status" value="1"/>
</dbReference>
<keyword evidence="2" id="KW-1185">Reference proteome</keyword>
<dbReference type="EMBL" id="JABBPK010000001">
    <property type="protein sequence ID" value="NMO78353.1"/>
    <property type="molecule type" value="Genomic_DNA"/>
</dbReference>
<comment type="caution">
    <text evidence="1">The sequence shown here is derived from an EMBL/GenBank/DDBJ whole genome shotgun (WGS) entry which is preliminary data.</text>
</comment>
<accession>A0A7Y0K9I8</accession>
<dbReference type="InterPro" id="IPR011008">
    <property type="entry name" value="Dimeric_a/b-barrel"/>
</dbReference>
<reference evidence="1 2" key="1">
    <citation type="submission" date="2020-04" db="EMBL/GenBank/DDBJ databases">
        <title>Bacillus sp. UniB3 isolated from commercial digestive syrup.</title>
        <authorList>
            <person name="Thorat V."/>
            <person name="Kirdat K."/>
            <person name="Tiwarekar B."/>
            <person name="Yadav A."/>
        </authorList>
    </citation>
    <scope>NUCLEOTIDE SEQUENCE [LARGE SCALE GENOMIC DNA]</scope>
    <source>
        <strain evidence="1 2">UniB3</strain>
    </source>
</reference>
<dbReference type="RefSeq" id="WP_169188808.1">
    <property type="nucleotide sequence ID" value="NZ_JABBPK010000001.1"/>
</dbReference>
<organism evidence="1 2">
    <name type="scientific">Niallia alba</name>
    <dbReference type="NCBI Taxonomy" id="2729105"/>
    <lineage>
        <taxon>Bacteria</taxon>
        <taxon>Bacillati</taxon>
        <taxon>Bacillota</taxon>
        <taxon>Bacilli</taxon>
        <taxon>Bacillales</taxon>
        <taxon>Bacillaceae</taxon>
        <taxon>Niallia</taxon>
    </lineage>
</organism>
<dbReference type="AlphaFoldDB" id="A0A7Y0K9I8"/>
<evidence type="ECO:0008006" key="3">
    <source>
        <dbReference type="Google" id="ProtNLM"/>
    </source>
</evidence>
<evidence type="ECO:0000313" key="2">
    <source>
        <dbReference type="Proteomes" id="UP000588491"/>
    </source>
</evidence>
<evidence type="ECO:0000313" key="1">
    <source>
        <dbReference type="EMBL" id="NMO78353.1"/>
    </source>
</evidence>
<dbReference type="Proteomes" id="UP000588491">
    <property type="component" value="Unassembled WGS sequence"/>
</dbReference>